<dbReference type="GeneID" id="89969428"/>
<keyword evidence="2" id="KW-0472">Membrane</keyword>
<accession>A0AAV9NT72</accession>
<feature type="transmembrane region" description="Helical" evidence="2">
    <location>
        <begin position="309"/>
        <end position="328"/>
    </location>
</feature>
<sequence>MATQSPFEASGILVHGVYMGQHVSNVSIVYAANQLPTPWPWMLISYTLSIVIAASSLYFSKKADKQKIEHVHRPTDNRAPSKKTRQTAANQKTYTTASGDIITRLVTGELLISPAKEVTHFTQPKDTSSLQQREIVEQERRGGQTPRAVSKWSQYGTIGALVINTIRSVAVVPIYRNALTRRQAPASSPLVLLLLSNMTIAVQLAGLPLLVAVADFIIVYVFLAIIAFKINAGLTWGENTGNFTHYGTWKVTAGNCPTISSWRPVDKHPRGWASQACWFHSSVGGCDGRNTTEADVDLLITSTLGAVEAYTGLVVFGLTTLVIIYLPIPFRKELKRLLPKRRRLDKAENLRTQSAASDSRRTDSEEVPSAAPSEPVWKRIFQPGHVVTRRQKVGAVVTLLIGIIISLVVLPLNIRYQTYPPFQSISDSFGPEQSFTSEDCVEIYNETSLTGQSRADNMPYQIHGSWSDIFMVRPTNSKSGYLEIWVKDKQAIIGHLVGVL</sequence>
<gene>
    <name evidence="3" type="ORF">LTR84_001206</name>
</gene>
<name>A0AAV9NT72_9EURO</name>
<protein>
    <submittedName>
        <fullName evidence="3">Uncharacterized protein</fullName>
    </submittedName>
</protein>
<comment type="caution">
    <text evidence="3">The sequence shown here is derived from an EMBL/GenBank/DDBJ whole genome shotgun (WGS) entry which is preliminary data.</text>
</comment>
<evidence type="ECO:0000256" key="1">
    <source>
        <dbReference type="SAM" id="MobiDB-lite"/>
    </source>
</evidence>
<evidence type="ECO:0000313" key="3">
    <source>
        <dbReference type="EMBL" id="KAK5065368.1"/>
    </source>
</evidence>
<dbReference type="Proteomes" id="UP001358417">
    <property type="component" value="Unassembled WGS sequence"/>
</dbReference>
<evidence type="ECO:0000313" key="4">
    <source>
        <dbReference type="Proteomes" id="UP001358417"/>
    </source>
</evidence>
<dbReference type="EMBL" id="JAVRRD010000001">
    <property type="protein sequence ID" value="KAK5065368.1"/>
    <property type="molecule type" value="Genomic_DNA"/>
</dbReference>
<proteinExistence type="predicted"/>
<dbReference type="AlphaFoldDB" id="A0AAV9NT72"/>
<feature type="region of interest" description="Disordered" evidence="1">
    <location>
        <begin position="69"/>
        <end position="91"/>
    </location>
</feature>
<keyword evidence="4" id="KW-1185">Reference proteome</keyword>
<reference evidence="3 4" key="1">
    <citation type="submission" date="2023-08" db="EMBL/GenBank/DDBJ databases">
        <title>Black Yeasts Isolated from many extreme environments.</title>
        <authorList>
            <person name="Coleine C."/>
            <person name="Stajich J.E."/>
            <person name="Selbmann L."/>
        </authorList>
    </citation>
    <scope>NUCLEOTIDE SEQUENCE [LARGE SCALE GENOMIC DNA]</scope>
    <source>
        <strain evidence="3 4">CCFEE 5792</strain>
    </source>
</reference>
<feature type="transmembrane region" description="Helical" evidence="2">
    <location>
        <begin position="39"/>
        <end position="59"/>
    </location>
</feature>
<keyword evidence="2" id="KW-1133">Transmembrane helix</keyword>
<organism evidence="3 4">
    <name type="scientific">Exophiala bonariae</name>
    <dbReference type="NCBI Taxonomy" id="1690606"/>
    <lineage>
        <taxon>Eukaryota</taxon>
        <taxon>Fungi</taxon>
        <taxon>Dikarya</taxon>
        <taxon>Ascomycota</taxon>
        <taxon>Pezizomycotina</taxon>
        <taxon>Eurotiomycetes</taxon>
        <taxon>Chaetothyriomycetidae</taxon>
        <taxon>Chaetothyriales</taxon>
        <taxon>Herpotrichiellaceae</taxon>
        <taxon>Exophiala</taxon>
    </lineage>
</organism>
<feature type="transmembrane region" description="Helical" evidence="2">
    <location>
        <begin position="204"/>
        <end position="228"/>
    </location>
</feature>
<evidence type="ECO:0000256" key="2">
    <source>
        <dbReference type="SAM" id="Phobius"/>
    </source>
</evidence>
<keyword evidence="2" id="KW-0812">Transmembrane</keyword>
<feature type="region of interest" description="Disordered" evidence="1">
    <location>
        <begin position="348"/>
        <end position="371"/>
    </location>
</feature>
<dbReference type="RefSeq" id="XP_064712692.1">
    <property type="nucleotide sequence ID" value="XM_064844832.1"/>
</dbReference>
<feature type="transmembrane region" description="Helical" evidence="2">
    <location>
        <begin position="393"/>
        <end position="414"/>
    </location>
</feature>